<feature type="compositionally biased region" description="Polar residues" evidence="1">
    <location>
        <begin position="170"/>
        <end position="183"/>
    </location>
</feature>
<evidence type="ECO:0000313" key="4">
    <source>
        <dbReference type="Proteomes" id="UP000077248"/>
    </source>
</evidence>
<dbReference type="AlphaFoldDB" id="A0A177DQP7"/>
<organism evidence="3 4">
    <name type="scientific">Alternaria alternata</name>
    <name type="common">Alternaria rot fungus</name>
    <name type="synonym">Torula alternata</name>
    <dbReference type="NCBI Taxonomy" id="5599"/>
    <lineage>
        <taxon>Eukaryota</taxon>
        <taxon>Fungi</taxon>
        <taxon>Dikarya</taxon>
        <taxon>Ascomycota</taxon>
        <taxon>Pezizomycotina</taxon>
        <taxon>Dothideomycetes</taxon>
        <taxon>Pleosporomycetidae</taxon>
        <taxon>Pleosporales</taxon>
        <taxon>Pleosporineae</taxon>
        <taxon>Pleosporaceae</taxon>
        <taxon>Alternaria</taxon>
        <taxon>Alternaria sect. Alternaria</taxon>
        <taxon>Alternaria alternata complex</taxon>
    </lineage>
</organism>
<dbReference type="OMA" id="KELEWSY"/>
<gene>
    <name evidence="3" type="ORF">CC77DRAFT_1039725</name>
</gene>
<keyword evidence="4" id="KW-1185">Reference proteome</keyword>
<feature type="compositionally biased region" description="Basic and acidic residues" evidence="1">
    <location>
        <begin position="119"/>
        <end position="137"/>
    </location>
</feature>
<feature type="compositionally biased region" description="Basic residues" evidence="1">
    <location>
        <begin position="106"/>
        <end position="118"/>
    </location>
</feature>
<dbReference type="RefSeq" id="XP_018386882.1">
    <property type="nucleotide sequence ID" value="XM_018527168.1"/>
</dbReference>
<name>A0A177DQP7_ALTAL</name>
<dbReference type="EMBL" id="KV441476">
    <property type="protein sequence ID" value="OAG21461.1"/>
    <property type="molecule type" value="Genomic_DNA"/>
</dbReference>
<evidence type="ECO:0000256" key="2">
    <source>
        <dbReference type="SAM" id="Phobius"/>
    </source>
</evidence>
<keyword evidence="2" id="KW-0472">Membrane</keyword>
<evidence type="ECO:0000256" key="1">
    <source>
        <dbReference type="SAM" id="MobiDB-lite"/>
    </source>
</evidence>
<proteinExistence type="predicted"/>
<dbReference type="GeneID" id="29112762"/>
<keyword evidence="2" id="KW-1133">Transmembrane helix</keyword>
<protein>
    <submittedName>
        <fullName evidence="3">Uncharacterized protein</fullName>
    </submittedName>
</protein>
<accession>A0A177DQP7</accession>
<dbReference type="VEuPathDB" id="FungiDB:CC77DRAFT_1039725"/>
<evidence type="ECO:0000313" key="3">
    <source>
        <dbReference type="EMBL" id="OAG21461.1"/>
    </source>
</evidence>
<feature type="region of interest" description="Disordered" evidence="1">
    <location>
        <begin position="75"/>
        <end position="138"/>
    </location>
</feature>
<sequence length="293" mass="33399">MGVTVSHTAFSPLSMVSTIIGFVSFTFTLATLLKVSWSNLMTFQAAPEEIKDTLSSLKQGLLEERRHLRKVRRRLKNVRRDRSHGPGARSDSEEYYGGYGGGKHVNGGRKKSRRGRGGSRRETMHFDRDIQRMRSSGEEEALSVMRVTIRDLIQTFRDLEHPFLKPEYQSQDPARWSIQSSTHPSEKSPYAAQYHPYSDDDSPSASHLHSSNRLGFEYANCDLQRRWLWVRRKADVISLSTDLSRVEGRRTAHEVGEILNMISDIGRDIEDLRGVVEGVEGRLNKVVGVRRVD</sequence>
<dbReference type="KEGG" id="aalt:CC77DRAFT_1039725"/>
<feature type="region of interest" description="Disordered" evidence="1">
    <location>
        <begin position="170"/>
        <end position="209"/>
    </location>
</feature>
<dbReference type="Proteomes" id="UP000077248">
    <property type="component" value="Unassembled WGS sequence"/>
</dbReference>
<reference evidence="3 4" key="1">
    <citation type="submission" date="2016-05" db="EMBL/GenBank/DDBJ databases">
        <title>Comparative analysis of secretome profiles of manganese(II)-oxidizing ascomycete fungi.</title>
        <authorList>
            <consortium name="DOE Joint Genome Institute"/>
            <person name="Zeiner C.A."/>
            <person name="Purvine S.O."/>
            <person name="Zink E.M."/>
            <person name="Wu S."/>
            <person name="Pasa-Tolic L."/>
            <person name="Chaput D.L."/>
            <person name="Haridas S."/>
            <person name="Grigoriev I.V."/>
            <person name="Santelli C.M."/>
            <person name="Hansel C.M."/>
        </authorList>
    </citation>
    <scope>NUCLEOTIDE SEQUENCE [LARGE SCALE GENOMIC DNA]</scope>
    <source>
        <strain evidence="3 4">SRC1lrK2f</strain>
    </source>
</reference>
<keyword evidence="2" id="KW-0812">Transmembrane</keyword>
<feature type="transmembrane region" description="Helical" evidence="2">
    <location>
        <begin position="12"/>
        <end position="33"/>
    </location>
</feature>